<dbReference type="EMBL" id="JTJJ01000017">
    <property type="protein sequence ID" value="KHJ69364.1"/>
    <property type="molecule type" value="Genomic_DNA"/>
</dbReference>
<sequence length="157" mass="18136">MKDGDIIQIAHLVEDLDAAMQHYWEAFNMGPWDIYTYGPHNIKNSMYRGQPAEHIYKIAVCWINGIQMELMQPVSGYSIYDEYIEKHGYGLHHLKLYFADCEQALKTYQARGYDVVQSGNIGDDVFYYLDTEERFQGAVIEIGNAGSIPEPERRYPA</sequence>
<organism evidence="1 2">
    <name type="scientific">Pantoea rodasii</name>
    <dbReference type="NCBI Taxonomy" id="1076549"/>
    <lineage>
        <taxon>Bacteria</taxon>
        <taxon>Pseudomonadati</taxon>
        <taxon>Pseudomonadota</taxon>
        <taxon>Gammaproteobacteria</taxon>
        <taxon>Enterobacterales</taxon>
        <taxon>Erwiniaceae</taxon>
        <taxon>Pantoea</taxon>
    </lineage>
</organism>
<dbReference type="Pfam" id="PF13669">
    <property type="entry name" value="Glyoxalase_4"/>
    <property type="match status" value="1"/>
</dbReference>
<dbReference type="SUPFAM" id="SSF54593">
    <property type="entry name" value="Glyoxalase/Bleomycin resistance protein/Dihydroxybiphenyl dioxygenase"/>
    <property type="match status" value="1"/>
</dbReference>
<dbReference type="Gene3D" id="3.10.180.10">
    <property type="entry name" value="2,3-Dihydroxybiphenyl 1,2-Dioxygenase, domain 1"/>
    <property type="match status" value="1"/>
</dbReference>
<protein>
    <submittedName>
        <fullName evidence="1">Methylmalonyl-CoA epimerase</fullName>
    </submittedName>
</protein>
<dbReference type="Proteomes" id="UP000030853">
    <property type="component" value="Unassembled WGS sequence"/>
</dbReference>
<gene>
    <name evidence="1" type="ORF">QU24_04210</name>
</gene>
<proteinExistence type="predicted"/>
<dbReference type="RefSeq" id="WP_039328675.1">
    <property type="nucleotide sequence ID" value="NZ_JTJJ01000017.1"/>
</dbReference>
<accession>A0A0B1R9Q9</accession>
<dbReference type="AlphaFoldDB" id="A0A0B1R9Q9"/>
<reference evidence="1 2" key="1">
    <citation type="submission" date="2014-11" db="EMBL/GenBank/DDBJ databases">
        <title>Genome sequencing of Pantoea rodasii ND03.</title>
        <authorList>
            <person name="Muhamad Yunos N.Y."/>
            <person name="Chan K.-G."/>
        </authorList>
    </citation>
    <scope>NUCLEOTIDE SEQUENCE [LARGE SCALE GENOMIC DNA]</scope>
    <source>
        <strain evidence="1 2">ND03</strain>
    </source>
</reference>
<evidence type="ECO:0000313" key="2">
    <source>
        <dbReference type="Proteomes" id="UP000030853"/>
    </source>
</evidence>
<name>A0A0B1R9Q9_9GAMM</name>
<dbReference type="InterPro" id="IPR029068">
    <property type="entry name" value="Glyas_Bleomycin-R_OHBP_Dase"/>
</dbReference>
<comment type="caution">
    <text evidence="1">The sequence shown here is derived from an EMBL/GenBank/DDBJ whole genome shotgun (WGS) entry which is preliminary data.</text>
</comment>
<evidence type="ECO:0000313" key="1">
    <source>
        <dbReference type="EMBL" id="KHJ69364.1"/>
    </source>
</evidence>